<dbReference type="Pfam" id="PF01965">
    <property type="entry name" value="DJ-1_PfpI"/>
    <property type="match status" value="1"/>
</dbReference>
<dbReference type="InterPro" id="IPR050325">
    <property type="entry name" value="Prot/Nucl_acid_deglycase"/>
</dbReference>
<evidence type="ECO:0000313" key="3">
    <source>
        <dbReference type="Proteomes" id="UP000070467"/>
    </source>
</evidence>
<sequence length="190" mass="20971">MKKALILIENGSEELEFIAPVDILRRGGVKVDLVSANKNKEIQSSHGVKIIADKTIYDIENVLEYDAIIIPGGLPGATNLKDNNLAVDFFKTMSNNNKLVCAICASPIVLDEANITKDKNITCYPGFEKQITYKKYNDKAAVVIDKNVITGQGPTLSLLFGYEILNKLLGKETTDKVKKEMLLDVLKNNL</sequence>
<reference evidence="2 3" key="1">
    <citation type="submission" date="2016-01" db="EMBL/GenBank/DDBJ databases">
        <authorList>
            <person name="Mitreva M."/>
            <person name="Pepin K.H."/>
            <person name="Mihindukulasuriya K.A."/>
            <person name="Fulton R."/>
            <person name="Fronick C."/>
            <person name="O'Laughlin M."/>
            <person name="Miner T."/>
            <person name="Herter B."/>
            <person name="Rosa B.A."/>
            <person name="Cordes M."/>
            <person name="Tomlinson C."/>
            <person name="Wollam A."/>
            <person name="Palsikar V.B."/>
            <person name="Mardis E.R."/>
            <person name="Wilson R.K."/>
        </authorList>
    </citation>
    <scope>NUCLEOTIDE SEQUENCE [LARGE SCALE GENOMIC DNA]</scope>
    <source>
        <strain evidence="2 3">KA00071</strain>
    </source>
</reference>
<dbReference type="InterPro" id="IPR002818">
    <property type="entry name" value="DJ-1/PfpI"/>
</dbReference>
<dbReference type="NCBIfam" id="TIGR01383">
    <property type="entry name" value="not_thiJ"/>
    <property type="match status" value="1"/>
</dbReference>
<dbReference type="PANTHER" id="PTHR48094:SF12">
    <property type="entry name" value="PARKINSON DISEASE PROTEIN 7 HOMOLOG"/>
    <property type="match status" value="1"/>
</dbReference>
<dbReference type="EMBL" id="LSDB01000078">
    <property type="protein sequence ID" value="KXB55001.1"/>
    <property type="molecule type" value="Genomic_DNA"/>
</dbReference>
<dbReference type="InterPro" id="IPR006287">
    <property type="entry name" value="DJ-1"/>
</dbReference>
<dbReference type="CDD" id="cd03135">
    <property type="entry name" value="GATase1_DJ-1"/>
    <property type="match status" value="1"/>
</dbReference>
<proteinExistence type="predicted"/>
<dbReference type="InterPro" id="IPR029062">
    <property type="entry name" value="Class_I_gatase-like"/>
</dbReference>
<organism evidence="2 3">
    <name type="scientific">Gemelliphila asaccharolytica</name>
    <dbReference type="NCBI Taxonomy" id="502393"/>
    <lineage>
        <taxon>Bacteria</taxon>
        <taxon>Bacillati</taxon>
        <taxon>Bacillota</taxon>
        <taxon>Bacilli</taxon>
        <taxon>Bacillales</taxon>
        <taxon>Gemellaceae</taxon>
        <taxon>Gemelliphila</taxon>
    </lineage>
</organism>
<evidence type="ECO:0000259" key="1">
    <source>
        <dbReference type="Pfam" id="PF01965"/>
    </source>
</evidence>
<dbReference type="RefSeq" id="WP_066131204.1">
    <property type="nucleotide sequence ID" value="NZ_KQ959912.1"/>
</dbReference>
<dbReference type="Gene3D" id="3.40.50.880">
    <property type="match status" value="1"/>
</dbReference>
<feature type="domain" description="DJ-1/PfpI" evidence="1">
    <location>
        <begin position="2"/>
        <end position="166"/>
    </location>
</feature>
<protein>
    <submittedName>
        <fullName evidence="2">DJ-1 family protein</fullName>
    </submittedName>
</protein>
<dbReference type="SUPFAM" id="SSF52317">
    <property type="entry name" value="Class I glutamine amidotransferase-like"/>
    <property type="match status" value="1"/>
</dbReference>
<dbReference type="PANTHER" id="PTHR48094">
    <property type="entry name" value="PROTEIN/NUCLEIC ACID DEGLYCASE DJ-1-RELATED"/>
    <property type="match status" value="1"/>
</dbReference>
<name>A0ABR5TK96_9BACL</name>
<accession>A0ABR5TK96</accession>
<keyword evidence="3" id="KW-1185">Reference proteome</keyword>
<dbReference type="Proteomes" id="UP000070467">
    <property type="component" value="Unassembled WGS sequence"/>
</dbReference>
<comment type="caution">
    <text evidence="2">The sequence shown here is derived from an EMBL/GenBank/DDBJ whole genome shotgun (WGS) entry which is preliminary data.</text>
</comment>
<evidence type="ECO:0000313" key="2">
    <source>
        <dbReference type="EMBL" id="KXB55001.1"/>
    </source>
</evidence>
<gene>
    <name evidence="2" type="ORF">HMPREF1871_01251</name>
</gene>